<dbReference type="Proteomes" id="UP000799118">
    <property type="component" value="Unassembled WGS sequence"/>
</dbReference>
<keyword evidence="1" id="KW-0472">Membrane</keyword>
<dbReference type="EMBL" id="ML769549">
    <property type="protein sequence ID" value="KAE9394469.1"/>
    <property type="molecule type" value="Genomic_DNA"/>
</dbReference>
<gene>
    <name evidence="3" type="ORF">BT96DRAFT_978499</name>
</gene>
<keyword evidence="4" id="KW-1185">Reference proteome</keyword>
<dbReference type="PROSITE" id="PS51174">
    <property type="entry name" value="BARWIN_3"/>
    <property type="match status" value="1"/>
</dbReference>
<evidence type="ECO:0000259" key="2">
    <source>
        <dbReference type="PROSITE" id="PS51174"/>
    </source>
</evidence>
<evidence type="ECO:0000313" key="4">
    <source>
        <dbReference type="Proteomes" id="UP000799118"/>
    </source>
</evidence>
<dbReference type="GO" id="GO:0042742">
    <property type="term" value="P:defense response to bacterium"/>
    <property type="evidence" value="ECO:0007669"/>
    <property type="project" value="InterPro"/>
</dbReference>
<accession>A0A6A4H8A8</accession>
<name>A0A6A4H8A8_9AGAR</name>
<dbReference type="AlphaFoldDB" id="A0A6A4H8A8"/>
<keyword evidence="1" id="KW-1133">Transmembrane helix</keyword>
<dbReference type="CDD" id="cd13965">
    <property type="entry name" value="PT_UbiA_3"/>
    <property type="match status" value="1"/>
</dbReference>
<feature type="transmembrane region" description="Helical" evidence="1">
    <location>
        <begin position="100"/>
        <end position="118"/>
    </location>
</feature>
<sequence>MLRHLTYFLETLFLFTKSDLWTVMLPITAFSQFLVTTPSPLQNPQQRLVGLAASMLWTWLNLLQFATSNQTEGASPSEDAKNKPYRPIPAKRITLYHARLLRWALIPITLVVSLGLHIRQQHQHIETGAMTLAEEWKSIMSGGLGCIGPCIVIILLTIVHDEFGGHQHWLLKGGTTGIAYASFAWGATCLASYSPTLTQPQYFAIIRSTLIILTTIHAQDFRDVEGDTLLGRTTLPIAYPVLSRISMPLILLGWSIFISFNAHLSLDSGISILGLLARWALITVAAWAGLRFRFLRDAKSDSKSYNMYNPVKDIWDLTAELRAVEEVHF</sequence>
<dbReference type="InterPro" id="IPR001153">
    <property type="entry name" value="Barwin_dom"/>
</dbReference>
<feature type="domain" description="Barwin" evidence="2">
    <location>
        <begin position="296"/>
        <end position="329"/>
    </location>
</feature>
<evidence type="ECO:0000313" key="3">
    <source>
        <dbReference type="EMBL" id="KAE9394469.1"/>
    </source>
</evidence>
<organism evidence="3 4">
    <name type="scientific">Gymnopus androsaceus JB14</name>
    <dbReference type="NCBI Taxonomy" id="1447944"/>
    <lineage>
        <taxon>Eukaryota</taxon>
        <taxon>Fungi</taxon>
        <taxon>Dikarya</taxon>
        <taxon>Basidiomycota</taxon>
        <taxon>Agaricomycotina</taxon>
        <taxon>Agaricomycetes</taxon>
        <taxon>Agaricomycetidae</taxon>
        <taxon>Agaricales</taxon>
        <taxon>Marasmiineae</taxon>
        <taxon>Omphalotaceae</taxon>
        <taxon>Gymnopus</taxon>
    </lineage>
</organism>
<dbReference type="PANTHER" id="PTHR42723:SF1">
    <property type="entry name" value="CHLOROPHYLL SYNTHASE, CHLOROPLASTIC"/>
    <property type="match status" value="1"/>
</dbReference>
<keyword evidence="1" id="KW-0812">Transmembrane</keyword>
<feature type="transmembrane region" description="Helical" evidence="1">
    <location>
        <begin position="178"/>
        <end position="197"/>
    </location>
</feature>
<protein>
    <recommendedName>
        <fullName evidence="2">Barwin domain-containing protein</fullName>
    </recommendedName>
</protein>
<dbReference type="GO" id="GO:0050832">
    <property type="term" value="P:defense response to fungus"/>
    <property type="evidence" value="ECO:0007669"/>
    <property type="project" value="InterPro"/>
</dbReference>
<dbReference type="PANTHER" id="PTHR42723">
    <property type="entry name" value="CHLOROPHYLL SYNTHASE"/>
    <property type="match status" value="1"/>
</dbReference>
<proteinExistence type="predicted"/>
<feature type="transmembrane region" description="Helical" evidence="1">
    <location>
        <begin position="139"/>
        <end position="158"/>
    </location>
</feature>
<evidence type="ECO:0000256" key="1">
    <source>
        <dbReference type="SAM" id="Phobius"/>
    </source>
</evidence>
<feature type="transmembrane region" description="Helical" evidence="1">
    <location>
        <begin position="270"/>
        <end position="290"/>
    </location>
</feature>
<dbReference type="OrthoDB" id="434972at2759"/>
<feature type="transmembrane region" description="Helical" evidence="1">
    <location>
        <begin position="245"/>
        <end position="264"/>
    </location>
</feature>
<reference evidence="3" key="1">
    <citation type="journal article" date="2019" name="Environ. Microbiol.">
        <title>Fungal ecological strategies reflected in gene transcription - a case study of two litter decomposers.</title>
        <authorList>
            <person name="Barbi F."/>
            <person name="Kohler A."/>
            <person name="Barry K."/>
            <person name="Baskaran P."/>
            <person name="Daum C."/>
            <person name="Fauchery L."/>
            <person name="Ihrmark K."/>
            <person name="Kuo A."/>
            <person name="LaButti K."/>
            <person name="Lipzen A."/>
            <person name="Morin E."/>
            <person name="Grigoriev I.V."/>
            <person name="Henrissat B."/>
            <person name="Lindahl B."/>
            <person name="Martin F."/>
        </authorList>
    </citation>
    <scope>NUCLEOTIDE SEQUENCE</scope>
    <source>
        <strain evidence="3">JB14</strain>
    </source>
</reference>
<dbReference type="InterPro" id="IPR050475">
    <property type="entry name" value="Prenyltransferase_related"/>
</dbReference>